<evidence type="ECO:0000313" key="1">
    <source>
        <dbReference type="EMBL" id="SDI87408.1"/>
    </source>
</evidence>
<reference evidence="1 2" key="1">
    <citation type="submission" date="2016-10" db="EMBL/GenBank/DDBJ databases">
        <authorList>
            <person name="de Groot N.N."/>
        </authorList>
    </citation>
    <scope>NUCLEOTIDE SEQUENCE [LARGE SCALE GENOMIC DNA]</scope>
    <source>
        <strain evidence="1 2">NLAE-zl-C57</strain>
    </source>
</reference>
<sequence>MFMPHHHNSEINNSMKKVFFLLFMATIVSLVGNAQSRTNSDPTALSYKSKEIKSALYWQQSSKTGRWESRKNTKRVYLGEGVAIENFNNIFIGEYNNKRYLFLDFYRYFWRYPALKKEWMYSRTIMAALLTDDDYSHLSSLATNQTLSIIPRFYHSMYKGHAEYSFPFFLTLGETLLSATETLYKSNKRAYGEEYANKEWKKDYPPINFIVLKRITDSDGQDVVRFILYPKALPELIDYTYFEVDYSVYKNLLTKDKKVSYK</sequence>
<name>A0A1G8P537_BACOV</name>
<dbReference type="Proteomes" id="UP000181870">
    <property type="component" value="Unassembled WGS sequence"/>
</dbReference>
<accession>A0A1G8P537</accession>
<gene>
    <name evidence="1" type="ORF">SAMN05192582_10857</name>
</gene>
<organism evidence="1 2">
    <name type="scientific">Bacteroides ovatus</name>
    <dbReference type="NCBI Taxonomy" id="28116"/>
    <lineage>
        <taxon>Bacteria</taxon>
        <taxon>Pseudomonadati</taxon>
        <taxon>Bacteroidota</taxon>
        <taxon>Bacteroidia</taxon>
        <taxon>Bacteroidales</taxon>
        <taxon>Bacteroidaceae</taxon>
        <taxon>Bacteroides</taxon>
    </lineage>
</organism>
<protein>
    <submittedName>
        <fullName evidence="1">Uncharacterized protein</fullName>
    </submittedName>
</protein>
<dbReference type="AlphaFoldDB" id="A0A1G8P537"/>
<dbReference type="EMBL" id="FNDO01000085">
    <property type="protein sequence ID" value="SDI87408.1"/>
    <property type="molecule type" value="Genomic_DNA"/>
</dbReference>
<proteinExistence type="predicted"/>
<evidence type="ECO:0000313" key="2">
    <source>
        <dbReference type="Proteomes" id="UP000181870"/>
    </source>
</evidence>